<sequence>MLRSFLDYYRATILRQTEGLTAEQLATPLPPATMTLGGILKHLSWVENWWWVQVLQDGPELDWVGDGFADDPDWEWHSAKDDDWQLLVSRYQASIAVADEALDRVLASPEGLDTLARRARHGRHASVRWILVHLIEEYARHAGHADLIREAVDGATDL</sequence>
<proteinExistence type="predicted"/>
<gene>
    <name evidence="1" type="ORF">ISU10_11370</name>
</gene>
<protein>
    <submittedName>
        <fullName evidence="1">DinB family protein</fullName>
    </submittedName>
</protein>
<dbReference type="InterPro" id="IPR034660">
    <property type="entry name" value="DinB/YfiT-like"/>
</dbReference>
<comment type="caution">
    <text evidence="1">The sequence shown here is derived from an EMBL/GenBank/DDBJ whole genome shotgun (WGS) entry which is preliminary data.</text>
</comment>
<dbReference type="AlphaFoldDB" id="A0A930VPK7"/>
<accession>A0A930VPK7</accession>
<name>A0A930VPK7_9ACTN</name>
<dbReference type="SUPFAM" id="SSF109854">
    <property type="entry name" value="DinB/YfiT-like putative metalloenzymes"/>
    <property type="match status" value="1"/>
</dbReference>
<dbReference type="Proteomes" id="UP000660668">
    <property type="component" value="Unassembled WGS sequence"/>
</dbReference>
<dbReference type="InterPro" id="IPR007061">
    <property type="entry name" value="MST-like"/>
</dbReference>
<dbReference type="EMBL" id="JADKPO010000013">
    <property type="protein sequence ID" value="MBF4768367.1"/>
    <property type="molecule type" value="Genomic_DNA"/>
</dbReference>
<evidence type="ECO:0000313" key="2">
    <source>
        <dbReference type="Proteomes" id="UP000660668"/>
    </source>
</evidence>
<organism evidence="1 2">
    <name type="scientific">Nocardioides agariphilus</name>
    <dbReference type="NCBI Taxonomy" id="433664"/>
    <lineage>
        <taxon>Bacteria</taxon>
        <taxon>Bacillati</taxon>
        <taxon>Actinomycetota</taxon>
        <taxon>Actinomycetes</taxon>
        <taxon>Propionibacteriales</taxon>
        <taxon>Nocardioidaceae</taxon>
        <taxon>Nocardioides</taxon>
    </lineage>
</organism>
<dbReference type="Pfam" id="PF04978">
    <property type="entry name" value="MST"/>
    <property type="match status" value="1"/>
</dbReference>
<dbReference type="Gene3D" id="1.20.120.450">
    <property type="entry name" value="dinb family like domain"/>
    <property type="match status" value="1"/>
</dbReference>
<evidence type="ECO:0000313" key="1">
    <source>
        <dbReference type="EMBL" id="MBF4768367.1"/>
    </source>
</evidence>
<reference evidence="1" key="1">
    <citation type="submission" date="2020-11" db="EMBL/GenBank/DDBJ databases">
        <title>Nocardioides cynanchi sp. nov., isolated from soil of rhizosphere of Cynanchum wilfordii.</title>
        <authorList>
            <person name="Lee J.-S."/>
            <person name="Suh M.K."/>
            <person name="Kim J.-S."/>
        </authorList>
    </citation>
    <scope>NUCLEOTIDE SEQUENCE</scope>
    <source>
        <strain evidence="1">KCTC 19276</strain>
    </source>
</reference>
<keyword evidence="2" id="KW-1185">Reference proteome</keyword>